<feature type="compositionally biased region" description="Polar residues" evidence="2">
    <location>
        <begin position="173"/>
        <end position="190"/>
    </location>
</feature>
<evidence type="ECO:0000256" key="2">
    <source>
        <dbReference type="SAM" id="MobiDB-lite"/>
    </source>
</evidence>
<dbReference type="AlphaFoldDB" id="A0A915N586"/>
<name>A0A915N586_MELJA</name>
<reference evidence="4" key="1">
    <citation type="submission" date="2022-11" db="UniProtKB">
        <authorList>
            <consortium name="WormBaseParasite"/>
        </authorList>
    </citation>
    <scope>IDENTIFICATION</scope>
</reference>
<proteinExistence type="predicted"/>
<keyword evidence="1" id="KW-0175">Coiled coil</keyword>
<feature type="compositionally biased region" description="Acidic residues" evidence="2">
    <location>
        <begin position="192"/>
        <end position="202"/>
    </location>
</feature>
<keyword evidence="3" id="KW-1185">Reference proteome</keyword>
<accession>A0A915N586</accession>
<feature type="coiled-coil region" evidence="1">
    <location>
        <begin position="23"/>
        <end position="60"/>
    </location>
</feature>
<dbReference type="Proteomes" id="UP000887561">
    <property type="component" value="Unplaced"/>
</dbReference>
<feature type="region of interest" description="Disordered" evidence="2">
    <location>
        <begin position="168"/>
        <end position="202"/>
    </location>
</feature>
<sequence length="202" mass="23472">MINQLRNLTEQFNTPQKLDINHRKNAETLMRNIQKQNKELAEHQNEREKILKKKENAILAQGRESYRDKIELSKEMHKIAKENNKDWKEFSKEKMSEVQDYLYGNVAEDDVVLHANPVHYRFEGGEPQPFMAEQQMLPQLPPTGFGPITQYTGHPYHQGEQSFNAWLNPHEQGASSAIPDSTVNRSQNVIDISDDEETNEDN</sequence>
<evidence type="ECO:0000313" key="4">
    <source>
        <dbReference type="WBParaSite" id="scaffold6_cov291.g14"/>
    </source>
</evidence>
<organism evidence="3 4">
    <name type="scientific">Meloidogyne javanica</name>
    <name type="common">Root-knot nematode worm</name>
    <dbReference type="NCBI Taxonomy" id="6303"/>
    <lineage>
        <taxon>Eukaryota</taxon>
        <taxon>Metazoa</taxon>
        <taxon>Ecdysozoa</taxon>
        <taxon>Nematoda</taxon>
        <taxon>Chromadorea</taxon>
        <taxon>Rhabditida</taxon>
        <taxon>Tylenchina</taxon>
        <taxon>Tylenchomorpha</taxon>
        <taxon>Tylenchoidea</taxon>
        <taxon>Meloidogynidae</taxon>
        <taxon>Meloidogyninae</taxon>
        <taxon>Meloidogyne</taxon>
        <taxon>Meloidogyne incognita group</taxon>
    </lineage>
</organism>
<evidence type="ECO:0000313" key="3">
    <source>
        <dbReference type="Proteomes" id="UP000887561"/>
    </source>
</evidence>
<dbReference type="WBParaSite" id="scaffold6_cov291.g14">
    <property type="protein sequence ID" value="scaffold6_cov291.g14"/>
    <property type="gene ID" value="scaffold6_cov291.g14"/>
</dbReference>
<protein>
    <submittedName>
        <fullName evidence="4">Uncharacterized protein</fullName>
    </submittedName>
</protein>
<evidence type="ECO:0000256" key="1">
    <source>
        <dbReference type="SAM" id="Coils"/>
    </source>
</evidence>